<dbReference type="PROSITE" id="PS51094">
    <property type="entry name" value="PTS_EIIA_TYPE_2"/>
    <property type="match status" value="1"/>
</dbReference>
<dbReference type="Gene3D" id="3.40.930.10">
    <property type="entry name" value="Mannitol-specific EII, Chain A"/>
    <property type="match status" value="1"/>
</dbReference>
<dbReference type="Proteomes" id="UP000051249">
    <property type="component" value="Unassembled WGS sequence"/>
</dbReference>
<dbReference type="OrthoDB" id="370976at2"/>
<evidence type="ECO:0000259" key="1">
    <source>
        <dbReference type="PROSITE" id="PS51094"/>
    </source>
</evidence>
<dbReference type="PATRIC" id="fig|480391.4.peg.151"/>
<dbReference type="CDD" id="cd00211">
    <property type="entry name" value="PTS_IIA_fru"/>
    <property type="match status" value="1"/>
</dbReference>
<accession>A0A0R2NJA0</accession>
<dbReference type="EMBL" id="JQCQ01000010">
    <property type="protein sequence ID" value="KRO25420.1"/>
    <property type="molecule type" value="Genomic_DNA"/>
</dbReference>
<reference evidence="2 3" key="1">
    <citation type="journal article" date="2015" name="Genome Announc.">
        <title>Expanding the biotechnology potential of lactobacilli through comparative genomics of 213 strains and associated genera.</title>
        <authorList>
            <person name="Sun Z."/>
            <person name="Harris H.M."/>
            <person name="McCann A."/>
            <person name="Guo C."/>
            <person name="Argimon S."/>
            <person name="Zhang W."/>
            <person name="Yang X."/>
            <person name="Jeffery I.B."/>
            <person name="Cooney J.C."/>
            <person name="Kagawa T.F."/>
            <person name="Liu W."/>
            <person name="Song Y."/>
            <person name="Salvetti E."/>
            <person name="Wrobel A."/>
            <person name="Rasinkangas P."/>
            <person name="Parkhill J."/>
            <person name="Rea M.C."/>
            <person name="O'Sullivan O."/>
            <person name="Ritari J."/>
            <person name="Douillard F.P."/>
            <person name="Paul Ross R."/>
            <person name="Yang R."/>
            <person name="Briner A.E."/>
            <person name="Felis G.E."/>
            <person name="de Vos W.M."/>
            <person name="Barrangou R."/>
            <person name="Klaenhammer T.R."/>
            <person name="Caufield P.W."/>
            <person name="Cui Y."/>
            <person name="Zhang H."/>
            <person name="O'Toole P.W."/>
        </authorList>
    </citation>
    <scope>NUCLEOTIDE SEQUENCE [LARGE SCALE GENOMIC DNA]</scope>
    <source>
        <strain evidence="2 3">DSM 23026</strain>
    </source>
</reference>
<name>A0A0R2NJA0_9LACO</name>
<dbReference type="PANTHER" id="PTHR47738">
    <property type="entry name" value="PTS SYSTEM FRUCTOSE-LIKE EIIA COMPONENT-RELATED"/>
    <property type="match status" value="1"/>
</dbReference>
<gene>
    <name evidence="2" type="ORF">IV88_GL000149</name>
</gene>
<evidence type="ECO:0000313" key="3">
    <source>
        <dbReference type="Proteomes" id="UP000051249"/>
    </source>
</evidence>
<dbReference type="InterPro" id="IPR016152">
    <property type="entry name" value="PTrfase/Anion_transptr"/>
</dbReference>
<proteinExistence type="predicted"/>
<evidence type="ECO:0000313" key="2">
    <source>
        <dbReference type="EMBL" id="KRO25420.1"/>
    </source>
</evidence>
<feature type="domain" description="PTS EIIA type-2" evidence="1">
    <location>
        <begin position="6"/>
        <end position="160"/>
    </location>
</feature>
<dbReference type="InterPro" id="IPR051541">
    <property type="entry name" value="PTS_SugarTrans_NitroReg"/>
</dbReference>
<dbReference type="Pfam" id="PF00359">
    <property type="entry name" value="PTS_EIIA_2"/>
    <property type="match status" value="1"/>
</dbReference>
<protein>
    <submittedName>
        <fullName evidence="2">PTS system, galactitol-specific IIA component</fullName>
    </submittedName>
</protein>
<dbReference type="RefSeq" id="WP_057798871.1">
    <property type="nucleotide sequence ID" value="NZ_BJZZ01000009.1"/>
</dbReference>
<dbReference type="AlphaFoldDB" id="A0A0R2NJA0"/>
<sequence length="166" mass="19118">MNSIDVSLFDSDIVYVSKANSRREVFKEVSDDLFKRGYVKESFLDNLNTREDAYPTGVDMTPVSTDYPNVAIPHTEANFVYKRKIVPVKLENPIQFHNMIDPSQKIEVEFLFMILNNDPEGQANVLAEIMDFLTQTPKEKLLEFFGSDSKTDIFNFLENNFTKVSN</sequence>
<organism evidence="2 3">
    <name type="scientific">Pediococcus argentinicus</name>
    <dbReference type="NCBI Taxonomy" id="480391"/>
    <lineage>
        <taxon>Bacteria</taxon>
        <taxon>Bacillati</taxon>
        <taxon>Bacillota</taxon>
        <taxon>Bacilli</taxon>
        <taxon>Lactobacillales</taxon>
        <taxon>Lactobacillaceae</taxon>
        <taxon>Pediococcus</taxon>
    </lineage>
</organism>
<dbReference type="InterPro" id="IPR002178">
    <property type="entry name" value="PTS_EIIA_type-2_dom"/>
</dbReference>
<dbReference type="PANTHER" id="PTHR47738:SF3">
    <property type="entry name" value="PHOSPHOTRANSFERASE SYSTEM MANNITOL_FRUCTOSE-SPECIFIC IIA DOMAIN CONTAINING PROTEIN"/>
    <property type="match status" value="1"/>
</dbReference>
<dbReference type="SUPFAM" id="SSF55804">
    <property type="entry name" value="Phoshotransferase/anion transport protein"/>
    <property type="match status" value="1"/>
</dbReference>
<comment type="caution">
    <text evidence="2">The sequence shown here is derived from an EMBL/GenBank/DDBJ whole genome shotgun (WGS) entry which is preliminary data.</text>
</comment>
<keyword evidence="3" id="KW-1185">Reference proteome</keyword>